<protein>
    <recommendedName>
        <fullName evidence="2">histidine kinase</fullName>
        <ecNumber evidence="2">2.7.13.3</ecNumber>
    </recommendedName>
</protein>
<sequence>MISCSGREPLIINNIQTDERAAHVKEDLESISLASYLGVPIILENGELFGTLCASDTEPYDFTEKEIESVKRLANVLSSVISQEQQVTLPVIEDKMKLLDKQAMVGKLAAGLAHEIRNPMQTIKGFIELLFADNKEMAHYHEIVIEELNRLNKLVSDFLLTTQPSAPKKEKISPYELLRQTMYFMESEFHLHNIEFNLLAGNEPPSIYLDPSQMKQVFLNIFKNSIEAIEENGKVDIELTADINWVTVFVKDNGRGIPLSLVNKIGDPFFSTKEEGTGLGLSICKTIIKEHQGSLDIENHPEGGTLVSVRLPINAGKF</sequence>
<dbReference type="InterPro" id="IPR003594">
    <property type="entry name" value="HATPase_dom"/>
</dbReference>
<dbReference type="InterPro" id="IPR004358">
    <property type="entry name" value="Sig_transdc_His_kin-like_C"/>
</dbReference>
<keyword evidence="5" id="KW-0547">Nucleotide-binding</keyword>
<dbReference type="PROSITE" id="PS50109">
    <property type="entry name" value="HIS_KIN"/>
    <property type="match status" value="1"/>
</dbReference>
<proteinExistence type="predicted"/>
<feature type="domain" description="Histidine kinase" evidence="9">
    <location>
        <begin position="111"/>
        <end position="315"/>
    </location>
</feature>
<dbReference type="RefSeq" id="WP_385940445.1">
    <property type="nucleotide sequence ID" value="NZ_JBHSOZ010000003.1"/>
</dbReference>
<keyword evidence="11" id="KW-1185">Reference proteome</keyword>
<dbReference type="InterPro" id="IPR005467">
    <property type="entry name" value="His_kinase_dom"/>
</dbReference>
<dbReference type="PANTHER" id="PTHR43065">
    <property type="entry name" value="SENSOR HISTIDINE KINASE"/>
    <property type="match status" value="1"/>
</dbReference>
<dbReference type="EMBL" id="JBHSOZ010000003">
    <property type="protein sequence ID" value="MFC5711820.1"/>
    <property type="molecule type" value="Genomic_DNA"/>
</dbReference>
<dbReference type="Proteomes" id="UP001596142">
    <property type="component" value="Unassembled WGS sequence"/>
</dbReference>
<dbReference type="InterPro" id="IPR029016">
    <property type="entry name" value="GAF-like_dom_sf"/>
</dbReference>
<dbReference type="SUPFAM" id="SSF55781">
    <property type="entry name" value="GAF domain-like"/>
    <property type="match status" value="1"/>
</dbReference>
<dbReference type="SMART" id="SM00388">
    <property type="entry name" value="HisKA"/>
    <property type="match status" value="1"/>
</dbReference>
<dbReference type="Pfam" id="PF02518">
    <property type="entry name" value="HATPase_c"/>
    <property type="match status" value="1"/>
</dbReference>
<dbReference type="InterPro" id="IPR003661">
    <property type="entry name" value="HisK_dim/P_dom"/>
</dbReference>
<dbReference type="PRINTS" id="PR00344">
    <property type="entry name" value="BCTRLSENSOR"/>
</dbReference>
<keyword evidence="8" id="KW-0902">Two-component regulatory system</keyword>
<dbReference type="Gene3D" id="1.10.287.130">
    <property type="match status" value="1"/>
</dbReference>
<comment type="catalytic activity">
    <reaction evidence="1">
        <text>ATP + protein L-histidine = ADP + protein N-phospho-L-histidine.</text>
        <dbReference type="EC" id="2.7.13.3"/>
    </reaction>
</comment>
<evidence type="ECO:0000313" key="11">
    <source>
        <dbReference type="Proteomes" id="UP001596142"/>
    </source>
</evidence>
<dbReference type="GO" id="GO:0005524">
    <property type="term" value="F:ATP binding"/>
    <property type="evidence" value="ECO:0007669"/>
    <property type="project" value="UniProtKB-KW"/>
</dbReference>
<dbReference type="InterPro" id="IPR036890">
    <property type="entry name" value="HATPase_C_sf"/>
</dbReference>
<reference evidence="11" key="1">
    <citation type="journal article" date="2019" name="Int. J. Syst. Evol. Microbiol.">
        <title>The Global Catalogue of Microorganisms (GCM) 10K type strain sequencing project: providing services to taxonomists for standard genome sequencing and annotation.</title>
        <authorList>
            <consortium name="The Broad Institute Genomics Platform"/>
            <consortium name="The Broad Institute Genome Sequencing Center for Infectious Disease"/>
            <person name="Wu L."/>
            <person name="Ma J."/>
        </authorList>
    </citation>
    <scope>NUCLEOTIDE SEQUENCE [LARGE SCALE GENOMIC DNA]</scope>
    <source>
        <strain evidence="11">CECT 7184</strain>
    </source>
</reference>
<keyword evidence="7 10" id="KW-0067">ATP-binding</keyword>
<evidence type="ECO:0000256" key="4">
    <source>
        <dbReference type="ARBA" id="ARBA00022679"/>
    </source>
</evidence>
<evidence type="ECO:0000256" key="3">
    <source>
        <dbReference type="ARBA" id="ARBA00022553"/>
    </source>
</evidence>
<dbReference type="CDD" id="cd00082">
    <property type="entry name" value="HisKA"/>
    <property type="match status" value="1"/>
</dbReference>
<keyword evidence="6" id="KW-0418">Kinase</keyword>
<evidence type="ECO:0000259" key="9">
    <source>
        <dbReference type="PROSITE" id="PS50109"/>
    </source>
</evidence>
<evidence type="ECO:0000256" key="7">
    <source>
        <dbReference type="ARBA" id="ARBA00022840"/>
    </source>
</evidence>
<dbReference type="Gene3D" id="3.30.450.40">
    <property type="match status" value="1"/>
</dbReference>
<dbReference type="Gene3D" id="3.30.565.10">
    <property type="entry name" value="Histidine kinase-like ATPase, C-terminal domain"/>
    <property type="match status" value="1"/>
</dbReference>
<evidence type="ECO:0000256" key="5">
    <source>
        <dbReference type="ARBA" id="ARBA00022741"/>
    </source>
</evidence>
<dbReference type="Pfam" id="PF01590">
    <property type="entry name" value="GAF"/>
    <property type="match status" value="1"/>
</dbReference>
<keyword evidence="4" id="KW-0808">Transferase</keyword>
<evidence type="ECO:0000256" key="2">
    <source>
        <dbReference type="ARBA" id="ARBA00012438"/>
    </source>
</evidence>
<name>A0ABW0YHD6_9BACI</name>
<dbReference type="SMART" id="SM00387">
    <property type="entry name" value="HATPase_c"/>
    <property type="match status" value="1"/>
</dbReference>
<gene>
    <name evidence="10" type="ORF">ACFPU1_03415</name>
</gene>
<evidence type="ECO:0000256" key="8">
    <source>
        <dbReference type="ARBA" id="ARBA00023012"/>
    </source>
</evidence>
<dbReference type="SUPFAM" id="SSF55874">
    <property type="entry name" value="ATPase domain of HSP90 chaperone/DNA topoisomerase II/histidine kinase"/>
    <property type="match status" value="1"/>
</dbReference>
<dbReference type="InterPro" id="IPR003018">
    <property type="entry name" value="GAF"/>
</dbReference>
<dbReference type="Pfam" id="PF00512">
    <property type="entry name" value="HisKA"/>
    <property type="match status" value="1"/>
</dbReference>
<accession>A0ABW0YHD6</accession>
<dbReference type="PANTHER" id="PTHR43065:SF10">
    <property type="entry name" value="PEROXIDE STRESS-ACTIVATED HISTIDINE KINASE MAK3"/>
    <property type="match status" value="1"/>
</dbReference>
<comment type="caution">
    <text evidence="10">The sequence shown here is derived from an EMBL/GenBank/DDBJ whole genome shotgun (WGS) entry which is preliminary data.</text>
</comment>
<evidence type="ECO:0000256" key="1">
    <source>
        <dbReference type="ARBA" id="ARBA00000085"/>
    </source>
</evidence>
<dbReference type="SUPFAM" id="SSF47384">
    <property type="entry name" value="Homodimeric domain of signal transducing histidine kinase"/>
    <property type="match status" value="1"/>
</dbReference>
<dbReference type="InterPro" id="IPR036097">
    <property type="entry name" value="HisK_dim/P_sf"/>
</dbReference>
<evidence type="ECO:0000313" key="10">
    <source>
        <dbReference type="EMBL" id="MFC5711820.1"/>
    </source>
</evidence>
<dbReference type="EC" id="2.7.13.3" evidence="2"/>
<evidence type="ECO:0000256" key="6">
    <source>
        <dbReference type="ARBA" id="ARBA00022777"/>
    </source>
</evidence>
<organism evidence="10 11">
    <name type="scientific">Thalassorhabdus alkalitolerans</name>
    <dbReference type="NCBI Taxonomy" id="2282697"/>
    <lineage>
        <taxon>Bacteria</taxon>
        <taxon>Bacillati</taxon>
        <taxon>Bacillota</taxon>
        <taxon>Bacilli</taxon>
        <taxon>Bacillales</taxon>
        <taxon>Bacillaceae</taxon>
        <taxon>Thalassorhabdus</taxon>
    </lineage>
</organism>
<keyword evidence="3" id="KW-0597">Phosphoprotein</keyword>